<keyword evidence="13" id="KW-1185">Reference proteome</keyword>
<dbReference type="GO" id="GO:0006310">
    <property type="term" value="P:DNA recombination"/>
    <property type="evidence" value="ECO:0007669"/>
    <property type="project" value="InterPro"/>
</dbReference>
<dbReference type="InterPro" id="IPR004589">
    <property type="entry name" value="DNA_helicase_ATP-dep_RecQ"/>
</dbReference>
<dbReference type="GO" id="GO:0005694">
    <property type="term" value="C:chromosome"/>
    <property type="evidence" value="ECO:0007669"/>
    <property type="project" value="TreeGrafter"/>
</dbReference>
<dbReference type="InterPro" id="IPR027417">
    <property type="entry name" value="P-loop_NTPase"/>
</dbReference>
<dbReference type="InParanoid" id="D8M2U8"/>
<evidence type="ECO:0000256" key="4">
    <source>
        <dbReference type="ARBA" id="ARBA00022806"/>
    </source>
</evidence>
<keyword evidence="2" id="KW-0547">Nucleotide-binding</keyword>
<dbReference type="PANTHER" id="PTHR13710">
    <property type="entry name" value="DNA HELICASE RECQ FAMILY MEMBER"/>
    <property type="match status" value="1"/>
</dbReference>
<dbReference type="Gene3D" id="3.40.50.300">
    <property type="entry name" value="P-loop containing nucleotide triphosphate hydrolases"/>
    <property type="match status" value="2"/>
</dbReference>
<evidence type="ECO:0000256" key="6">
    <source>
        <dbReference type="ARBA" id="ARBA00023125"/>
    </source>
</evidence>
<dbReference type="OrthoDB" id="10261556at2759"/>
<accession>D8M2U8</accession>
<evidence type="ECO:0000256" key="5">
    <source>
        <dbReference type="ARBA" id="ARBA00022840"/>
    </source>
</evidence>
<dbReference type="NCBIfam" id="TIGR00614">
    <property type="entry name" value="recQ_fam"/>
    <property type="match status" value="1"/>
</dbReference>
<dbReference type="PANTHER" id="PTHR13710:SF105">
    <property type="entry name" value="ATP-DEPENDENT DNA HELICASE Q1"/>
    <property type="match status" value="1"/>
</dbReference>
<dbReference type="GeneID" id="24919908"/>
<dbReference type="EC" id="5.6.2.4" evidence="9"/>
<evidence type="ECO:0000259" key="11">
    <source>
        <dbReference type="PROSITE" id="PS51194"/>
    </source>
</evidence>
<sequence>MPTGGGKSLCYQIPPLVRNGLCVVVSPLIALMQDQRTLSHSVSPPVRELRERHIPCAYLSSAQSASEYRSVLASLRAKSCCYRLLYVTPERLQLSDFLSLLRSIESRGELVALAIDEAHCISTWGHDFRAAYRGLSALRTALPNTPIMALSATATEAIVKDVKVQLQIPAAKTISESFDRPNIFYSVRAKRRNEGKVVRAENIDKNEHLVKLLQAHRGESVIIYVRKKDEAERLREFLCEKGFATAVYHGSLSGKEKEEALKSWTEDRCRVIAATIAFGMGINKVGARVRDEAQNDVRLVVHWNLPQSLYNYYQESGRAGRDGLPSDSVVYYSREDV</sequence>
<evidence type="ECO:0000313" key="13">
    <source>
        <dbReference type="Proteomes" id="UP000008312"/>
    </source>
</evidence>
<dbReference type="GO" id="GO:0003677">
    <property type="term" value="F:DNA binding"/>
    <property type="evidence" value="ECO:0007669"/>
    <property type="project" value="UniProtKB-KW"/>
</dbReference>
<evidence type="ECO:0000256" key="3">
    <source>
        <dbReference type="ARBA" id="ARBA00022801"/>
    </source>
</evidence>
<dbReference type="EMBL" id="FN668650">
    <property type="protein sequence ID" value="CBK22671.2"/>
    <property type="molecule type" value="Genomic_DNA"/>
</dbReference>
<dbReference type="InterPro" id="IPR001650">
    <property type="entry name" value="Helicase_C-like"/>
</dbReference>
<protein>
    <recommendedName>
        <fullName evidence="9">DNA 3'-5' helicase</fullName>
        <ecNumber evidence="9">5.6.2.4</ecNumber>
    </recommendedName>
</protein>
<feature type="domain" description="Helicase ATP-binding" evidence="10">
    <location>
        <begin position="1"/>
        <end position="172"/>
    </location>
</feature>
<keyword evidence="5" id="KW-0067">ATP-binding</keyword>
<dbReference type="Pfam" id="PF00270">
    <property type="entry name" value="DEAD"/>
    <property type="match status" value="1"/>
</dbReference>
<comment type="catalytic activity">
    <reaction evidence="8">
        <text>Couples ATP hydrolysis with the unwinding of duplex DNA by translocating in the 3'-5' direction.</text>
        <dbReference type="EC" id="5.6.2.4"/>
    </reaction>
</comment>
<dbReference type="AlphaFoldDB" id="D8M2U8"/>
<dbReference type="InterPro" id="IPR011545">
    <property type="entry name" value="DEAD/DEAH_box_helicase_dom"/>
</dbReference>
<dbReference type="OMA" id="NTAWPER"/>
<organism evidence="12">
    <name type="scientific">Blastocystis hominis</name>
    <dbReference type="NCBI Taxonomy" id="12968"/>
    <lineage>
        <taxon>Eukaryota</taxon>
        <taxon>Sar</taxon>
        <taxon>Stramenopiles</taxon>
        <taxon>Bigyra</taxon>
        <taxon>Opalozoa</taxon>
        <taxon>Opalinata</taxon>
        <taxon>Blastocystidae</taxon>
        <taxon>Blastocystis</taxon>
    </lineage>
</organism>
<dbReference type="GO" id="GO:0005737">
    <property type="term" value="C:cytoplasm"/>
    <property type="evidence" value="ECO:0007669"/>
    <property type="project" value="TreeGrafter"/>
</dbReference>
<keyword evidence="3" id="KW-0378">Hydrolase</keyword>
<evidence type="ECO:0000256" key="7">
    <source>
        <dbReference type="ARBA" id="ARBA00023235"/>
    </source>
</evidence>
<dbReference type="InterPro" id="IPR014001">
    <property type="entry name" value="Helicase_ATP-bd"/>
</dbReference>
<evidence type="ECO:0000313" key="12">
    <source>
        <dbReference type="EMBL" id="CBK22671.2"/>
    </source>
</evidence>
<dbReference type="RefSeq" id="XP_012896719.1">
    <property type="nucleotide sequence ID" value="XM_013041265.1"/>
</dbReference>
<dbReference type="SMART" id="SM00487">
    <property type="entry name" value="DEXDc"/>
    <property type="match status" value="1"/>
</dbReference>
<evidence type="ECO:0000256" key="8">
    <source>
        <dbReference type="ARBA" id="ARBA00034617"/>
    </source>
</evidence>
<dbReference type="SMART" id="SM00490">
    <property type="entry name" value="HELICc"/>
    <property type="match status" value="1"/>
</dbReference>
<keyword evidence="4" id="KW-0347">Helicase</keyword>
<dbReference type="GO" id="GO:0005524">
    <property type="term" value="F:ATP binding"/>
    <property type="evidence" value="ECO:0007669"/>
    <property type="project" value="UniProtKB-KW"/>
</dbReference>
<dbReference type="CDD" id="cd17920">
    <property type="entry name" value="DEXHc_RecQ"/>
    <property type="match status" value="1"/>
</dbReference>
<comment type="similarity">
    <text evidence="1">Belongs to the helicase family. RecQ subfamily.</text>
</comment>
<evidence type="ECO:0000256" key="1">
    <source>
        <dbReference type="ARBA" id="ARBA00005446"/>
    </source>
</evidence>
<dbReference type="GO" id="GO:0043138">
    <property type="term" value="F:3'-5' DNA helicase activity"/>
    <property type="evidence" value="ECO:0007669"/>
    <property type="project" value="UniProtKB-EC"/>
</dbReference>
<dbReference type="PROSITE" id="PS51192">
    <property type="entry name" value="HELICASE_ATP_BIND_1"/>
    <property type="match status" value="1"/>
</dbReference>
<dbReference type="GO" id="GO:0009378">
    <property type="term" value="F:four-way junction helicase activity"/>
    <property type="evidence" value="ECO:0007669"/>
    <property type="project" value="TreeGrafter"/>
</dbReference>
<dbReference type="PROSITE" id="PS51194">
    <property type="entry name" value="HELICASE_CTER"/>
    <property type="match status" value="1"/>
</dbReference>
<dbReference type="Pfam" id="PF00271">
    <property type="entry name" value="Helicase_C"/>
    <property type="match status" value="1"/>
</dbReference>
<evidence type="ECO:0000256" key="9">
    <source>
        <dbReference type="ARBA" id="ARBA00034808"/>
    </source>
</evidence>
<proteinExistence type="inferred from homology"/>
<dbReference type="SUPFAM" id="SSF52540">
    <property type="entry name" value="P-loop containing nucleoside triphosphate hydrolases"/>
    <property type="match status" value="1"/>
</dbReference>
<dbReference type="GO" id="GO:0006281">
    <property type="term" value="P:DNA repair"/>
    <property type="evidence" value="ECO:0007669"/>
    <property type="project" value="TreeGrafter"/>
</dbReference>
<evidence type="ECO:0000256" key="2">
    <source>
        <dbReference type="ARBA" id="ARBA00022741"/>
    </source>
</evidence>
<gene>
    <name evidence="12" type="ORF">GSBLH_T00002768001</name>
</gene>
<dbReference type="Proteomes" id="UP000008312">
    <property type="component" value="Unassembled WGS sequence"/>
</dbReference>
<dbReference type="GO" id="GO:0016787">
    <property type="term" value="F:hydrolase activity"/>
    <property type="evidence" value="ECO:0007669"/>
    <property type="project" value="UniProtKB-KW"/>
</dbReference>
<name>D8M2U8_BLAHO</name>
<feature type="domain" description="Helicase C-terminal" evidence="11">
    <location>
        <begin position="204"/>
        <end position="337"/>
    </location>
</feature>
<evidence type="ECO:0000259" key="10">
    <source>
        <dbReference type="PROSITE" id="PS51192"/>
    </source>
</evidence>
<keyword evidence="7" id="KW-0413">Isomerase</keyword>
<reference evidence="12" key="1">
    <citation type="submission" date="2010-02" db="EMBL/GenBank/DDBJ databases">
        <title>Sequencing and annotation of the Blastocystis hominis genome.</title>
        <authorList>
            <person name="Wincker P."/>
        </authorList>
    </citation>
    <scope>NUCLEOTIDE SEQUENCE</scope>
    <source>
        <strain evidence="12">Singapore isolate B</strain>
    </source>
</reference>
<keyword evidence="6" id="KW-0238">DNA-binding</keyword>